<name>A0ACC3SFL2_9PEZI</name>
<accession>A0ACC3SFL2</accession>
<organism evidence="1 2">
    <name type="scientific">Zalaria obscura</name>
    <dbReference type="NCBI Taxonomy" id="2024903"/>
    <lineage>
        <taxon>Eukaryota</taxon>
        <taxon>Fungi</taxon>
        <taxon>Dikarya</taxon>
        <taxon>Ascomycota</taxon>
        <taxon>Pezizomycotina</taxon>
        <taxon>Dothideomycetes</taxon>
        <taxon>Dothideomycetidae</taxon>
        <taxon>Dothideales</taxon>
        <taxon>Zalariaceae</taxon>
        <taxon>Zalaria</taxon>
    </lineage>
</organism>
<protein>
    <submittedName>
        <fullName evidence="1">Uncharacterized protein</fullName>
    </submittedName>
</protein>
<gene>
    <name evidence="1" type="ORF">M8818_002989</name>
</gene>
<sequence length="373" mass="40577">MSDSQADQLPTNSEPPAYSTFDVLLDQGGHPHPVLASTGSSSSKKRKMSRVKTSPTVKRSASQPQLSISDAEDPGDSPSSASRRNKLGYQRISIACGHCRRRKIRCVPAEDEQEARCANCIRLKKECVYLPVEATETPGNSKTSLGSTSSSVISASPSDLSAGRSLDQRRDFGHFIPLGSNAPHDFALGGAIPVAGNAPAFWGRQGERSPMGDYSPFPTNSQQYMHHHSAPNQQEYPYIPQHSDNGIAPQRSLSYTNIAERLPGIHYTQGLPSSRDTYGRQDSLIYPPPVDTGIPSSGAPEAKSAPVGTNPYAPTASHQWQQPYYQDHQQYAVPISQPELHGQQWYHPSHNQAHAPLEQPYTSPYTSGPQQPG</sequence>
<proteinExistence type="predicted"/>
<evidence type="ECO:0000313" key="2">
    <source>
        <dbReference type="Proteomes" id="UP001320706"/>
    </source>
</evidence>
<evidence type="ECO:0000313" key="1">
    <source>
        <dbReference type="EMBL" id="KAK8212824.1"/>
    </source>
</evidence>
<comment type="caution">
    <text evidence="1">The sequence shown here is derived from an EMBL/GenBank/DDBJ whole genome shotgun (WGS) entry which is preliminary data.</text>
</comment>
<dbReference type="EMBL" id="JAMKPW020000012">
    <property type="protein sequence ID" value="KAK8212824.1"/>
    <property type="molecule type" value="Genomic_DNA"/>
</dbReference>
<keyword evidence="2" id="KW-1185">Reference proteome</keyword>
<reference evidence="1" key="1">
    <citation type="submission" date="2024-02" db="EMBL/GenBank/DDBJ databases">
        <title>Metagenome Assembled Genome of Zalaria obscura JY119.</title>
        <authorList>
            <person name="Vighnesh L."/>
            <person name="Jagadeeshwari U."/>
            <person name="Venkata Ramana C."/>
            <person name="Sasikala C."/>
        </authorList>
    </citation>
    <scope>NUCLEOTIDE SEQUENCE</scope>
    <source>
        <strain evidence="1">JY119</strain>
    </source>
</reference>
<dbReference type="Proteomes" id="UP001320706">
    <property type="component" value="Unassembled WGS sequence"/>
</dbReference>